<feature type="compositionally biased region" description="Low complexity" evidence="1">
    <location>
        <begin position="295"/>
        <end position="316"/>
    </location>
</feature>
<feature type="signal peptide" evidence="3">
    <location>
        <begin position="1"/>
        <end position="16"/>
    </location>
</feature>
<evidence type="ECO:0000256" key="2">
    <source>
        <dbReference type="SAM" id="Phobius"/>
    </source>
</evidence>
<name>A0ABR1SZI2_9PEZI</name>
<keyword evidence="2" id="KW-0812">Transmembrane</keyword>
<feature type="compositionally biased region" description="Low complexity" evidence="1">
    <location>
        <begin position="254"/>
        <end position="276"/>
    </location>
</feature>
<gene>
    <name evidence="4" type="ORF">PG993_008147</name>
</gene>
<protein>
    <submittedName>
        <fullName evidence="4">Uncharacterized protein</fullName>
    </submittedName>
</protein>
<evidence type="ECO:0000256" key="3">
    <source>
        <dbReference type="SAM" id="SignalP"/>
    </source>
</evidence>
<feature type="chain" id="PRO_5047246683" evidence="3">
    <location>
        <begin position="17"/>
        <end position="417"/>
    </location>
</feature>
<dbReference type="EMBL" id="JAQQWK010000006">
    <property type="protein sequence ID" value="KAK8039736.1"/>
    <property type="molecule type" value="Genomic_DNA"/>
</dbReference>
<evidence type="ECO:0000256" key="1">
    <source>
        <dbReference type="SAM" id="MobiDB-lite"/>
    </source>
</evidence>
<evidence type="ECO:0000313" key="5">
    <source>
        <dbReference type="Proteomes" id="UP001444661"/>
    </source>
</evidence>
<feature type="region of interest" description="Disordered" evidence="1">
    <location>
        <begin position="254"/>
        <end position="318"/>
    </location>
</feature>
<feature type="region of interest" description="Disordered" evidence="1">
    <location>
        <begin position="176"/>
        <end position="213"/>
    </location>
</feature>
<dbReference type="Proteomes" id="UP001444661">
    <property type="component" value="Unassembled WGS sequence"/>
</dbReference>
<feature type="compositionally biased region" description="Low complexity" evidence="1">
    <location>
        <begin position="196"/>
        <end position="213"/>
    </location>
</feature>
<feature type="transmembrane region" description="Helical" evidence="2">
    <location>
        <begin position="218"/>
        <end position="243"/>
    </location>
</feature>
<evidence type="ECO:0000313" key="4">
    <source>
        <dbReference type="EMBL" id="KAK8039736.1"/>
    </source>
</evidence>
<keyword evidence="2" id="KW-1133">Transmembrane helix</keyword>
<accession>A0ABR1SZI2</accession>
<organism evidence="4 5">
    <name type="scientific">Apiospora rasikravindrae</name>
    <dbReference type="NCBI Taxonomy" id="990691"/>
    <lineage>
        <taxon>Eukaryota</taxon>
        <taxon>Fungi</taxon>
        <taxon>Dikarya</taxon>
        <taxon>Ascomycota</taxon>
        <taxon>Pezizomycotina</taxon>
        <taxon>Sordariomycetes</taxon>
        <taxon>Xylariomycetidae</taxon>
        <taxon>Amphisphaeriales</taxon>
        <taxon>Apiosporaceae</taxon>
        <taxon>Apiospora</taxon>
    </lineage>
</organism>
<proteinExistence type="predicted"/>
<keyword evidence="5" id="KW-1185">Reference proteome</keyword>
<comment type="caution">
    <text evidence="4">The sequence shown here is derived from an EMBL/GenBank/DDBJ whole genome shotgun (WGS) entry which is preliminary data.</text>
</comment>
<keyword evidence="3" id="KW-0732">Signal</keyword>
<sequence length="417" mass="43264">MARLLLYTVLGAVVEAVAVERMVAAPTDASLPSVTFDFAQITAPPSLHELVKRQEAQTVLVGPDNTCGYVSGYLASAYTCNNVQAQCAFLTYSNIGAVACCNSATCGFRLDCVDYAKLATSSCGVSCQNDPYTVKCSKSATPYCGTATFFNGIEDYYCMTSRYSTAKQMLTTADPSASREDGLFGGGDSPTTVTATSSPGNNKNNNTDNNKGGSSTPIGAIVGGVVGGVAILAIVALALFFIIRHNNRKKQRQNAAAAAAANGGYPPQMVQQQPGGPNNGPGGAMTGHQSVYNLAYAQQQQQQPQQPHAPYTYAAAGGDTKPQAYANVMTPPSPATSPGIEHNRQSMQPASPTMTDVSSIHPHHTGSTMGGAGGGAYQYGNNGSGPNVPTTVHEAGGDAVGNYGPHSNHRGQFHEMQ</sequence>
<reference evidence="4 5" key="1">
    <citation type="submission" date="2023-01" db="EMBL/GenBank/DDBJ databases">
        <title>Analysis of 21 Apiospora genomes using comparative genomics revels a genus with tremendous synthesis potential of carbohydrate active enzymes and secondary metabolites.</title>
        <authorList>
            <person name="Sorensen T."/>
        </authorList>
    </citation>
    <scope>NUCLEOTIDE SEQUENCE [LARGE SCALE GENOMIC DNA]</scope>
    <source>
        <strain evidence="4 5">CBS 33761</strain>
    </source>
</reference>
<feature type="region of interest" description="Disordered" evidence="1">
    <location>
        <begin position="331"/>
        <end position="358"/>
    </location>
</feature>
<feature type="compositionally biased region" description="Polar residues" evidence="1">
    <location>
        <begin position="345"/>
        <end position="358"/>
    </location>
</feature>
<keyword evidence="2" id="KW-0472">Membrane</keyword>